<dbReference type="Pfam" id="PF14341">
    <property type="entry name" value="PilX_N"/>
    <property type="match status" value="1"/>
</dbReference>
<sequence>MMKEIKQTKQRGAALIVGLVLLVILTVLGVWAVKNSSMQELVASNVHQSNWVFNAADAGVGAFTEMANAGNDVGDPTHILFRARVNGNVNFCVDENGNEAGCNDTFIDGKAAQVQVNVEKKGCVQQLCFGYSLGSDKGGVKCLVYEVDSTGDGMGVTEQVEWWAYQISAQC</sequence>
<evidence type="ECO:0000259" key="2">
    <source>
        <dbReference type="Pfam" id="PF14341"/>
    </source>
</evidence>
<keyword evidence="1" id="KW-0472">Membrane</keyword>
<proteinExistence type="predicted"/>
<reference evidence="3 4" key="1">
    <citation type="submission" date="2023-08" db="EMBL/GenBank/DDBJ databases">
        <title>Pleionea litopenaei sp. nov., isolated from stomach of juvenile Litopenaeus vannamei.</title>
        <authorList>
            <person name="Rho A.M."/>
            <person name="Hwang C.Y."/>
        </authorList>
    </citation>
    <scope>NUCLEOTIDE SEQUENCE [LARGE SCALE GENOMIC DNA]</scope>
    <source>
        <strain evidence="3 4">HL-JVS1</strain>
    </source>
</reference>
<name>A0AA51RU69_9GAMM</name>
<dbReference type="Proteomes" id="UP001239782">
    <property type="component" value="Chromosome"/>
</dbReference>
<keyword evidence="1" id="KW-0812">Transmembrane</keyword>
<dbReference type="AlphaFoldDB" id="A0AA51RU69"/>
<keyword evidence="1" id="KW-1133">Transmembrane helix</keyword>
<accession>A0AA51RU69</accession>
<feature type="transmembrane region" description="Helical" evidence="1">
    <location>
        <begin position="12"/>
        <end position="33"/>
    </location>
</feature>
<organism evidence="3 4">
    <name type="scientific">Pleionea litopenaei</name>
    <dbReference type="NCBI Taxonomy" id="3070815"/>
    <lineage>
        <taxon>Bacteria</taxon>
        <taxon>Pseudomonadati</taxon>
        <taxon>Pseudomonadota</taxon>
        <taxon>Gammaproteobacteria</taxon>
        <taxon>Oceanospirillales</taxon>
        <taxon>Pleioneaceae</taxon>
        <taxon>Pleionea</taxon>
    </lineage>
</organism>
<keyword evidence="4" id="KW-1185">Reference proteome</keyword>
<evidence type="ECO:0000256" key="1">
    <source>
        <dbReference type="SAM" id="Phobius"/>
    </source>
</evidence>
<feature type="domain" description="Type 4 fimbrial biogenesis protein PilX N-terminal" evidence="2">
    <location>
        <begin position="11"/>
        <end position="60"/>
    </location>
</feature>
<dbReference type="EMBL" id="CP133548">
    <property type="protein sequence ID" value="WMS87574.1"/>
    <property type="molecule type" value="Genomic_DNA"/>
</dbReference>
<dbReference type="RefSeq" id="WP_309202715.1">
    <property type="nucleotide sequence ID" value="NZ_CP133548.1"/>
</dbReference>
<gene>
    <name evidence="3" type="ORF">Q9312_01295</name>
</gene>
<evidence type="ECO:0000313" key="3">
    <source>
        <dbReference type="EMBL" id="WMS87574.1"/>
    </source>
</evidence>
<dbReference type="InterPro" id="IPR025746">
    <property type="entry name" value="PilX_N_dom"/>
</dbReference>
<dbReference type="KEGG" id="plei:Q9312_01295"/>
<evidence type="ECO:0000313" key="4">
    <source>
        <dbReference type="Proteomes" id="UP001239782"/>
    </source>
</evidence>
<protein>
    <submittedName>
        <fullName evidence="3">PilX N-terminal domain-containing pilus assembly protein</fullName>
    </submittedName>
</protein>